<dbReference type="Proteomes" id="UP000265916">
    <property type="component" value="Unassembled WGS sequence"/>
</dbReference>
<keyword evidence="1" id="KW-0732">Signal</keyword>
<evidence type="ECO:0000313" key="3">
    <source>
        <dbReference type="Proteomes" id="UP000265916"/>
    </source>
</evidence>
<sequence length="148" mass="16108">MKAIKTLSLILLASTSLMAVNAANAADFNANDRVPVTQPATNATAARTVTVSNIQGSLYVQGNKQVVVLQEGNAKANVRYNLGDGLVVYASPSLKADQINDMFSRLEVTAIITDEQVMAHQSAKQQNIDKEDNKIFYRTGRHLDSRPF</sequence>
<dbReference type="AlphaFoldDB" id="A0A3A1YLM5"/>
<protein>
    <recommendedName>
        <fullName evidence="4">Lipopolysaccharide export system protein LptA</fullName>
    </recommendedName>
</protein>
<comment type="caution">
    <text evidence="2">The sequence shown here is derived from an EMBL/GenBank/DDBJ whole genome shotgun (WGS) entry which is preliminary data.</text>
</comment>
<accession>A0A3A1YLM5</accession>
<name>A0A3A1YLM5_9GAMM</name>
<feature type="signal peptide" evidence="1">
    <location>
        <begin position="1"/>
        <end position="25"/>
    </location>
</feature>
<evidence type="ECO:0008006" key="4">
    <source>
        <dbReference type="Google" id="ProtNLM"/>
    </source>
</evidence>
<reference evidence="2 3" key="1">
    <citation type="submission" date="2017-08" db="EMBL/GenBank/DDBJ databases">
        <title>Reclassification of Bisgaard taxon 37 and 44.</title>
        <authorList>
            <person name="Christensen H."/>
        </authorList>
    </citation>
    <scope>NUCLEOTIDE SEQUENCE [LARGE SCALE GENOMIC DNA]</scope>
    <source>
        <strain evidence="2 3">111</strain>
    </source>
</reference>
<dbReference type="EMBL" id="NRJG01000073">
    <property type="protein sequence ID" value="RIY37900.1"/>
    <property type="molecule type" value="Genomic_DNA"/>
</dbReference>
<evidence type="ECO:0000313" key="2">
    <source>
        <dbReference type="EMBL" id="RIY37900.1"/>
    </source>
</evidence>
<keyword evidence="3" id="KW-1185">Reference proteome</keyword>
<gene>
    <name evidence="2" type="ORF">CKF58_04460</name>
</gene>
<feature type="chain" id="PRO_5017220560" description="Lipopolysaccharide export system protein LptA" evidence="1">
    <location>
        <begin position="26"/>
        <end position="148"/>
    </location>
</feature>
<dbReference type="RefSeq" id="WP_119531391.1">
    <property type="nucleotide sequence ID" value="NZ_JBHSSP010000022.1"/>
</dbReference>
<evidence type="ECO:0000256" key="1">
    <source>
        <dbReference type="SAM" id="SignalP"/>
    </source>
</evidence>
<proteinExistence type="predicted"/>
<organism evidence="2 3">
    <name type="scientific">Psittacicella hinzii</name>
    <dbReference type="NCBI Taxonomy" id="2028575"/>
    <lineage>
        <taxon>Bacteria</taxon>
        <taxon>Pseudomonadati</taxon>
        <taxon>Pseudomonadota</taxon>
        <taxon>Gammaproteobacteria</taxon>
        <taxon>Pasteurellales</taxon>
        <taxon>Psittacicellaceae</taxon>
        <taxon>Psittacicella</taxon>
    </lineage>
</organism>